<dbReference type="InterPro" id="IPR036138">
    <property type="entry name" value="PBP_dimer_sf"/>
</dbReference>
<dbReference type="Gene3D" id="3.40.710.10">
    <property type="entry name" value="DD-peptidase/beta-lactamase superfamily"/>
    <property type="match status" value="1"/>
</dbReference>
<dbReference type="Gene3D" id="3.90.1310.10">
    <property type="entry name" value="Penicillin-binding protein 2a (Domain 2)"/>
    <property type="match status" value="1"/>
</dbReference>
<gene>
    <name evidence="1" type="primary">mrdA</name>
    <name evidence="1" type="ORF">ABVT43_16815</name>
</gene>
<dbReference type="SUPFAM" id="SSF56519">
    <property type="entry name" value="Penicillin binding protein dimerisation domain"/>
    <property type="match status" value="1"/>
</dbReference>
<dbReference type="InterPro" id="IPR017790">
    <property type="entry name" value="Penicillin-binding_protein_2"/>
</dbReference>
<dbReference type="GO" id="GO:0009002">
    <property type="term" value="F:serine-type D-Ala-D-Ala carboxypeptidase activity"/>
    <property type="evidence" value="ECO:0007669"/>
    <property type="project" value="UniProtKB-EC"/>
</dbReference>
<dbReference type="EC" id="3.4.16.4" evidence="1"/>
<keyword evidence="1" id="KW-0121">Carboxypeptidase</keyword>
<name>A0ABV2BXZ1_9GAMM</name>
<protein>
    <submittedName>
        <fullName evidence="1">Penicillin-binding protein 2</fullName>
        <ecNumber evidence="1">3.4.16.4</ecNumber>
    </submittedName>
</protein>
<evidence type="ECO:0000313" key="2">
    <source>
        <dbReference type="Proteomes" id="UP001548189"/>
    </source>
</evidence>
<reference evidence="1 2" key="1">
    <citation type="submission" date="2024-06" db="EMBL/GenBank/DDBJ databases">
        <authorList>
            <person name="Li F."/>
        </authorList>
    </citation>
    <scope>NUCLEOTIDE SEQUENCE [LARGE SCALE GENOMIC DNA]</scope>
    <source>
        <strain evidence="1 2">GXAS 311</strain>
    </source>
</reference>
<sequence>MIKAPNRYNTTRSFKDHYQERKLLIKRSIVAFAFVAIMLMVLLIRSWYLQVVLYDDYQTRSNDNRISVQPIAPKRGLIYDRNGVLLAENRSIYSLAIIPEKAGNVEETLERLNALALIDEKDRARFLETQKGQRRFKSLIVKNHLSEDEVARFSVDSHQFPGVRVEARLIRFYPYGSELVHALGYVGRINDLELAQIDQSNYRATRHIGKVGLEKYYESILHGTVGFRRVETDVRGRVIGKPLFEKPPVPGSNLRLAMDIRLQKVAAQAMGNKRGSVVAVDPRDGGVLLLVSNPGYDPNEFVTGISSANYRKLTSSEARPLFNRALRGLYSPGSTIKPHLGWIGLETGVVTPETTVYDPGYWVIPNEEQRVYRDWNPRGHGAKVDLQKAIVQSCDPYFYNLAYRMGIDTLSVNMQNFGFGDFTGIDMGEEVPGIMPSRDWKRRNKKLAWFPGETVITGIGQGYWIATPLQLANSIAQLGIAGTRFQLRMVSHIQDQGHELTLDNESWHATPVIGAALQADFSNQSNIDAVHLAMRKVTQYPEGTAKKAFFGAPYASAGKTGTVQLVTQSGEDYDQNKVAKKLHDNAVYVGYAPYDSPQIALAVVLENEGHGGEVAAPIARQIFDEFFKNQAADKAALNRQEVPKAMTTTKSQSIGQEG</sequence>
<dbReference type="InterPro" id="IPR012338">
    <property type="entry name" value="Beta-lactam/transpept-like"/>
</dbReference>
<organism evidence="1 2">
    <name type="scientific">Aliikangiella maris</name>
    <dbReference type="NCBI Taxonomy" id="3162458"/>
    <lineage>
        <taxon>Bacteria</taxon>
        <taxon>Pseudomonadati</taxon>
        <taxon>Pseudomonadota</taxon>
        <taxon>Gammaproteobacteria</taxon>
        <taxon>Oceanospirillales</taxon>
        <taxon>Pleioneaceae</taxon>
        <taxon>Aliikangiella</taxon>
    </lineage>
</organism>
<dbReference type="NCBIfam" id="TIGR03423">
    <property type="entry name" value="pbp2_mrdA"/>
    <property type="match status" value="1"/>
</dbReference>
<dbReference type="Pfam" id="PF03717">
    <property type="entry name" value="PBP_dimer"/>
    <property type="match status" value="1"/>
</dbReference>
<dbReference type="SUPFAM" id="SSF56601">
    <property type="entry name" value="beta-lactamase/transpeptidase-like"/>
    <property type="match status" value="1"/>
</dbReference>
<dbReference type="PANTHER" id="PTHR30627:SF2">
    <property type="entry name" value="PEPTIDOGLYCAN D,D-TRANSPEPTIDASE MRDA"/>
    <property type="match status" value="1"/>
</dbReference>
<keyword evidence="2" id="KW-1185">Reference proteome</keyword>
<keyword evidence="1" id="KW-0645">Protease</keyword>
<keyword evidence="1" id="KW-0378">Hydrolase</keyword>
<evidence type="ECO:0000313" key="1">
    <source>
        <dbReference type="EMBL" id="MET1256806.1"/>
    </source>
</evidence>
<dbReference type="HAMAP" id="MF_02081">
    <property type="entry name" value="MrdA_transpept"/>
    <property type="match status" value="1"/>
</dbReference>
<proteinExistence type="inferred from homology"/>
<dbReference type="EMBL" id="JBEVCJ010000028">
    <property type="protein sequence ID" value="MET1256806.1"/>
    <property type="molecule type" value="Genomic_DNA"/>
</dbReference>
<dbReference type="Pfam" id="PF00905">
    <property type="entry name" value="Transpeptidase"/>
    <property type="match status" value="1"/>
</dbReference>
<dbReference type="InterPro" id="IPR001460">
    <property type="entry name" value="PCN-bd_Tpept"/>
</dbReference>
<accession>A0ABV2BXZ1</accession>
<comment type="caution">
    <text evidence="1">The sequence shown here is derived from an EMBL/GenBank/DDBJ whole genome shotgun (WGS) entry which is preliminary data.</text>
</comment>
<dbReference type="InterPro" id="IPR050515">
    <property type="entry name" value="Beta-lactam/transpept"/>
</dbReference>
<dbReference type="InterPro" id="IPR005311">
    <property type="entry name" value="PBP_dimer"/>
</dbReference>
<dbReference type="Gene3D" id="3.30.1390.30">
    <property type="entry name" value="Penicillin-binding protein 2a, domain 3"/>
    <property type="match status" value="1"/>
</dbReference>
<dbReference type="Proteomes" id="UP001548189">
    <property type="component" value="Unassembled WGS sequence"/>
</dbReference>
<dbReference type="PANTHER" id="PTHR30627">
    <property type="entry name" value="PEPTIDOGLYCAN D,D-TRANSPEPTIDASE"/>
    <property type="match status" value="1"/>
</dbReference>